<comment type="caution">
    <text evidence="1">The sequence shown here is derived from an EMBL/GenBank/DDBJ whole genome shotgun (WGS) entry which is preliminary data.</text>
</comment>
<name>A0A0V0YZZ6_9BILA</name>
<keyword evidence="2" id="KW-1185">Reference proteome</keyword>
<dbReference type="Proteomes" id="UP000054783">
    <property type="component" value="Unassembled WGS sequence"/>
</dbReference>
<gene>
    <name evidence="1" type="ORF">T12_9962</name>
</gene>
<organism evidence="1 2">
    <name type="scientific">Trichinella patagoniensis</name>
    <dbReference type="NCBI Taxonomy" id="990121"/>
    <lineage>
        <taxon>Eukaryota</taxon>
        <taxon>Metazoa</taxon>
        <taxon>Ecdysozoa</taxon>
        <taxon>Nematoda</taxon>
        <taxon>Enoplea</taxon>
        <taxon>Dorylaimia</taxon>
        <taxon>Trichinellida</taxon>
        <taxon>Trichinellidae</taxon>
        <taxon>Trichinella</taxon>
    </lineage>
</organism>
<accession>A0A0V0YZZ6</accession>
<evidence type="ECO:0000313" key="2">
    <source>
        <dbReference type="Proteomes" id="UP000054783"/>
    </source>
</evidence>
<protein>
    <submittedName>
        <fullName evidence="1">Uncharacterized protein</fullName>
    </submittedName>
</protein>
<reference evidence="1 2" key="1">
    <citation type="submission" date="2015-01" db="EMBL/GenBank/DDBJ databases">
        <title>Evolution of Trichinella species and genotypes.</title>
        <authorList>
            <person name="Korhonen P.K."/>
            <person name="Edoardo P."/>
            <person name="Giuseppe L.R."/>
            <person name="Gasser R.B."/>
        </authorList>
    </citation>
    <scope>NUCLEOTIDE SEQUENCE [LARGE SCALE GENOMIC DNA]</scope>
    <source>
        <strain evidence="1">ISS2496</strain>
    </source>
</reference>
<proteinExistence type="predicted"/>
<dbReference type="EMBL" id="JYDQ01001155">
    <property type="protein sequence ID" value="KRY05707.1"/>
    <property type="molecule type" value="Genomic_DNA"/>
</dbReference>
<sequence>MCAVASCKNGSNKNQTMAWCHTTKKPDTILVFNIFYEVFGGGTRLAMPKTIYAPDSSSLKPGSGATEGIEDFVPCPDGTFLGVEGKLGDTDM</sequence>
<dbReference type="AlphaFoldDB" id="A0A0V0YZZ6"/>
<evidence type="ECO:0000313" key="1">
    <source>
        <dbReference type="EMBL" id="KRY05707.1"/>
    </source>
</evidence>